<feature type="transmembrane region" description="Helical" evidence="7">
    <location>
        <begin position="105"/>
        <end position="130"/>
    </location>
</feature>
<evidence type="ECO:0000256" key="3">
    <source>
        <dbReference type="ARBA" id="ARBA00022475"/>
    </source>
</evidence>
<evidence type="ECO:0000313" key="10">
    <source>
        <dbReference type="Proteomes" id="UP000192917"/>
    </source>
</evidence>
<keyword evidence="10" id="KW-1185">Reference proteome</keyword>
<dbReference type="GO" id="GO:0005886">
    <property type="term" value="C:plasma membrane"/>
    <property type="evidence" value="ECO:0007669"/>
    <property type="project" value="UniProtKB-SubCell"/>
</dbReference>
<accession>A0A1Y6C0V0</accession>
<evidence type="ECO:0000256" key="1">
    <source>
        <dbReference type="ARBA" id="ARBA00004651"/>
    </source>
</evidence>
<organism evidence="9 10">
    <name type="scientific">Tistlia consotensis USBA 355</name>
    <dbReference type="NCBI Taxonomy" id="560819"/>
    <lineage>
        <taxon>Bacteria</taxon>
        <taxon>Pseudomonadati</taxon>
        <taxon>Pseudomonadota</taxon>
        <taxon>Alphaproteobacteria</taxon>
        <taxon>Rhodospirillales</taxon>
        <taxon>Rhodovibrionaceae</taxon>
        <taxon>Tistlia</taxon>
    </lineage>
</organism>
<proteinExistence type="inferred from homology"/>
<dbReference type="SUPFAM" id="SSF161098">
    <property type="entry name" value="MetI-like"/>
    <property type="match status" value="1"/>
</dbReference>
<evidence type="ECO:0000256" key="4">
    <source>
        <dbReference type="ARBA" id="ARBA00022692"/>
    </source>
</evidence>
<protein>
    <submittedName>
        <fullName evidence="9">NitT/TauT family transport system permease protein</fullName>
    </submittedName>
</protein>
<dbReference type="RefSeq" id="WP_085123284.1">
    <property type="nucleotide sequence ID" value="NZ_FWZX01000010.1"/>
</dbReference>
<feature type="transmembrane region" description="Helical" evidence="7">
    <location>
        <begin position="177"/>
        <end position="196"/>
    </location>
</feature>
<dbReference type="PROSITE" id="PS50928">
    <property type="entry name" value="ABC_TM1"/>
    <property type="match status" value="1"/>
</dbReference>
<dbReference type="Gene3D" id="1.10.3720.10">
    <property type="entry name" value="MetI-like"/>
    <property type="match status" value="1"/>
</dbReference>
<dbReference type="Proteomes" id="UP000192917">
    <property type="component" value="Unassembled WGS sequence"/>
</dbReference>
<evidence type="ECO:0000256" key="7">
    <source>
        <dbReference type="RuleBase" id="RU363032"/>
    </source>
</evidence>
<dbReference type="PANTHER" id="PTHR30151">
    <property type="entry name" value="ALKANE SULFONATE ABC TRANSPORTER-RELATED, MEMBRANE SUBUNIT"/>
    <property type="match status" value="1"/>
</dbReference>
<evidence type="ECO:0000313" key="9">
    <source>
        <dbReference type="EMBL" id="SMF29722.1"/>
    </source>
</evidence>
<dbReference type="CDD" id="cd06261">
    <property type="entry name" value="TM_PBP2"/>
    <property type="match status" value="1"/>
</dbReference>
<evidence type="ECO:0000256" key="6">
    <source>
        <dbReference type="ARBA" id="ARBA00023136"/>
    </source>
</evidence>
<dbReference type="AlphaFoldDB" id="A0A1Y6C0V0"/>
<evidence type="ECO:0000256" key="2">
    <source>
        <dbReference type="ARBA" id="ARBA00022448"/>
    </source>
</evidence>
<comment type="similarity">
    <text evidence="7">Belongs to the binding-protein-dependent transport system permease family.</text>
</comment>
<comment type="subcellular location">
    <subcellularLocation>
        <location evidence="1 7">Cell membrane</location>
        <topology evidence="1 7">Multi-pass membrane protein</topology>
    </subcellularLocation>
</comment>
<evidence type="ECO:0000256" key="5">
    <source>
        <dbReference type="ARBA" id="ARBA00022989"/>
    </source>
</evidence>
<dbReference type="PANTHER" id="PTHR30151:SF20">
    <property type="entry name" value="ABC TRANSPORTER PERMEASE PROTEIN HI_0355-RELATED"/>
    <property type="match status" value="1"/>
</dbReference>
<dbReference type="Pfam" id="PF00528">
    <property type="entry name" value="BPD_transp_1"/>
    <property type="match status" value="1"/>
</dbReference>
<name>A0A1Y6C0V0_9PROT</name>
<dbReference type="InterPro" id="IPR000515">
    <property type="entry name" value="MetI-like"/>
</dbReference>
<keyword evidence="3" id="KW-1003">Cell membrane</keyword>
<gene>
    <name evidence="9" type="ORF">SAMN05428998_11060</name>
</gene>
<feature type="domain" description="ABC transmembrane type-1" evidence="8">
    <location>
        <begin position="103"/>
        <end position="296"/>
    </location>
</feature>
<dbReference type="InterPro" id="IPR035906">
    <property type="entry name" value="MetI-like_sf"/>
</dbReference>
<feature type="transmembrane region" description="Helical" evidence="7">
    <location>
        <begin position="24"/>
        <end position="45"/>
    </location>
</feature>
<feature type="transmembrane region" description="Helical" evidence="7">
    <location>
        <begin position="272"/>
        <end position="295"/>
    </location>
</feature>
<reference evidence="9 10" key="1">
    <citation type="submission" date="2017-04" db="EMBL/GenBank/DDBJ databases">
        <authorList>
            <person name="Afonso C.L."/>
            <person name="Miller P.J."/>
            <person name="Scott M.A."/>
            <person name="Spackman E."/>
            <person name="Goraichik I."/>
            <person name="Dimitrov K.M."/>
            <person name="Suarez D.L."/>
            <person name="Swayne D.E."/>
        </authorList>
    </citation>
    <scope>NUCLEOTIDE SEQUENCE [LARGE SCALE GENOMIC DNA]</scope>
    <source>
        <strain evidence="9 10">USBA 355</strain>
    </source>
</reference>
<keyword evidence="5 7" id="KW-1133">Transmembrane helix</keyword>
<feature type="transmembrane region" description="Helical" evidence="7">
    <location>
        <begin position="142"/>
        <end position="165"/>
    </location>
</feature>
<dbReference type="GO" id="GO:0055085">
    <property type="term" value="P:transmembrane transport"/>
    <property type="evidence" value="ECO:0007669"/>
    <property type="project" value="InterPro"/>
</dbReference>
<keyword evidence="2 7" id="KW-0813">Transport</keyword>
<dbReference type="STRING" id="560819.SAMN05428998_11060"/>
<feature type="transmembrane region" description="Helical" evidence="7">
    <location>
        <begin position="229"/>
        <end position="252"/>
    </location>
</feature>
<keyword evidence="4 7" id="KW-0812">Transmembrane</keyword>
<dbReference type="EMBL" id="FWZX01000010">
    <property type="protein sequence ID" value="SMF29722.1"/>
    <property type="molecule type" value="Genomic_DNA"/>
</dbReference>
<keyword evidence="6 7" id="KW-0472">Membrane</keyword>
<sequence length="312" mass="32988">MTDVLAQARPAGLAGLGRLGGGRALPLATVLLAILALWYAGAVYLNAPQVIERFERAHQDWSSLDLVAAAWSMERPVLPAPDQVAMELKKTVFDTRITSKRSLVYHAWVTLSATLVGFVLGSLLGILLAVGVVHLRTLDRSLLPWIIASQTVPILAIAPMIVVVLGNLGLTGLLPKAIISMYLCFFPVAIGMVKGLRSPETLQLDLMRTYSAGAAQVFWKLRWPASLPFLFASLKVAVAISLVGAIVGELPTGAVAGLGARLLTGSYYGQTVQIWAALVMASLLGMALVFAVGLAERLTLRATGGAVAGADR</sequence>
<evidence type="ECO:0000259" key="8">
    <source>
        <dbReference type="PROSITE" id="PS50928"/>
    </source>
</evidence>